<accession>A0A1Z1DF95</accession>
<protein>
    <submittedName>
        <fullName evidence="1">Uncharacterized protein</fullName>
    </submittedName>
</protein>
<dbReference type="Proteomes" id="UP000221795">
    <property type="component" value="Segment"/>
</dbReference>
<name>A0A1Z1DF95_BPGO3</name>
<dbReference type="EMBL" id="KY368640">
    <property type="protein sequence ID" value="APZ82666.1"/>
    <property type="molecule type" value="Genomic_DNA"/>
</dbReference>
<organismHost>
    <name type="scientific">Bacillus subtilis</name>
    <dbReference type="NCBI Taxonomy" id="1423"/>
</organismHost>
<evidence type="ECO:0000313" key="2">
    <source>
        <dbReference type="Proteomes" id="UP000221795"/>
    </source>
</evidence>
<evidence type="ECO:0000313" key="1">
    <source>
        <dbReference type="EMBL" id="APZ82666.1"/>
    </source>
</evidence>
<proteinExistence type="predicted"/>
<sequence length="212" mass="24538">MYELSKSAEMTIKDLEESGRGVEDIPLEFKLFLYGVKPALAISEWSFIREIFVNNYLSIVSPSNYGSSAVIFQDAHKFYDYVQKAKVREADHRLWKGPRLTVPYKDLGIALGYPPSACAWFAEYMKREDSKQEGKRIVYYHGMQFVTHESLVVDNINWLRENMPVPEHLRGEEYVSLPRKQIDDPVEIVGTFDDILSSSLDDDRTEEKINDN</sequence>
<keyword evidence="2" id="KW-1185">Reference proteome</keyword>
<reference evidence="1" key="1">
    <citation type="journal article" date="2017" name="Viruses">
        <title>Characterization of Bacillus subtilis Viruses vB_BsuM-Goe2 and vB_BsuM-Goe3.</title>
        <authorList>
            <person name="Willms I.M."/>
            <person name="Hoppert M."/>
            <person name="Hertel R."/>
        </authorList>
    </citation>
    <scope>NUCLEOTIDE SEQUENCE [LARGE SCALE GENOMIC DNA]</scope>
</reference>
<gene>
    <name evidence="1" type="ORF">Goe3_c20500</name>
</gene>
<organism evidence="1 2">
    <name type="scientific">Bacillus phage vB_BsuM-Goe3</name>
    <dbReference type="NCBI Taxonomy" id="1933063"/>
    <lineage>
        <taxon>Viruses</taxon>
        <taxon>Duplodnaviria</taxon>
        <taxon>Heunggongvirae</taxon>
        <taxon>Uroviricota</taxon>
        <taxon>Caudoviricetes</taxon>
        <taxon>Herelleviridae</taxon>
        <taxon>Bastillevirinae</taxon>
        <taxon>Grisebachstrassevirus</taxon>
        <taxon>Grisebachstrassevirus goe3</taxon>
    </lineage>
</organism>